<organism evidence="2 3">
    <name type="scientific">Qipengyuania soli</name>
    <dbReference type="NCBI Taxonomy" id="2782568"/>
    <lineage>
        <taxon>Bacteria</taxon>
        <taxon>Pseudomonadati</taxon>
        <taxon>Pseudomonadota</taxon>
        <taxon>Alphaproteobacteria</taxon>
        <taxon>Sphingomonadales</taxon>
        <taxon>Erythrobacteraceae</taxon>
        <taxon>Qipengyuania</taxon>
    </lineage>
</organism>
<proteinExistence type="predicted"/>
<reference evidence="2 3" key="1">
    <citation type="submission" date="2020-11" db="EMBL/GenBank/DDBJ databases">
        <title>The genome sequence of Erythrobacter sp. 6D36.</title>
        <authorList>
            <person name="Liu Y."/>
        </authorList>
    </citation>
    <scope>NUCLEOTIDE SEQUENCE [LARGE SCALE GENOMIC DNA]</scope>
    <source>
        <strain evidence="2 3">6D36</strain>
    </source>
</reference>
<dbReference type="Proteomes" id="UP000594459">
    <property type="component" value="Chromosome"/>
</dbReference>
<evidence type="ECO:0000256" key="1">
    <source>
        <dbReference type="SAM" id="MobiDB-lite"/>
    </source>
</evidence>
<accession>A0A7S8IVX3</accession>
<dbReference type="RefSeq" id="WP_200982609.1">
    <property type="nucleotide sequence ID" value="NZ_CP064654.1"/>
</dbReference>
<gene>
    <name evidence="2" type="ORF">IRL76_01780</name>
</gene>
<feature type="region of interest" description="Disordered" evidence="1">
    <location>
        <begin position="55"/>
        <end position="85"/>
    </location>
</feature>
<feature type="compositionally biased region" description="Basic and acidic residues" evidence="1">
    <location>
        <begin position="68"/>
        <end position="78"/>
    </location>
</feature>
<dbReference type="EMBL" id="CP064654">
    <property type="protein sequence ID" value="QPC99331.1"/>
    <property type="molecule type" value="Genomic_DNA"/>
</dbReference>
<protein>
    <submittedName>
        <fullName evidence="2">Uncharacterized protein</fullName>
    </submittedName>
</protein>
<dbReference type="AlphaFoldDB" id="A0A7S8IVX3"/>
<keyword evidence="3" id="KW-1185">Reference proteome</keyword>
<sequence length="85" mass="9348">MTFAPANLAAQTSGAGGEEATAKSIIVEGQQEDPQQDKIVCKTVKVIGSRVNTGKECKSRRQWTAEKAQNRQDLEKIQSSRWKSN</sequence>
<feature type="region of interest" description="Disordered" evidence="1">
    <location>
        <begin position="1"/>
        <end position="23"/>
    </location>
</feature>
<evidence type="ECO:0000313" key="2">
    <source>
        <dbReference type="EMBL" id="QPC99331.1"/>
    </source>
</evidence>
<dbReference type="KEGG" id="qso:IRL76_01780"/>
<name>A0A7S8IVX3_9SPHN</name>
<evidence type="ECO:0000313" key="3">
    <source>
        <dbReference type="Proteomes" id="UP000594459"/>
    </source>
</evidence>